<dbReference type="Proteomes" id="UP000005085">
    <property type="component" value="Unassembled WGS sequence"/>
</dbReference>
<dbReference type="GO" id="GO:0006629">
    <property type="term" value="P:lipid metabolic process"/>
    <property type="evidence" value="ECO:0007669"/>
    <property type="project" value="InterPro"/>
</dbReference>
<evidence type="ECO:0000313" key="2">
    <source>
        <dbReference type="EMBL" id="EEO24891.1"/>
    </source>
</evidence>
<dbReference type="InterPro" id="IPR029058">
    <property type="entry name" value="AB_hydrolase_fold"/>
</dbReference>
<comment type="caution">
    <text evidence="2">The sequence shown here is derived from an EMBL/GenBank/DDBJ whole genome shotgun (WGS) entry which is preliminary data.</text>
</comment>
<reference evidence="2 3" key="1">
    <citation type="journal article" date="2014" name="Genome Announc.">
        <title>Draft genome sequences of six enterohepatic helicobacter species isolated from humans and one from rhesus macaques.</title>
        <authorList>
            <person name="Shen Z."/>
            <person name="Sheh A."/>
            <person name="Young S.K."/>
            <person name="Abouelliel A."/>
            <person name="Ward D.V."/>
            <person name="Earl A.M."/>
            <person name="Fox J.G."/>
        </authorList>
    </citation>
    <scope>NUCLEOTIDE SEQUENCE [LARGE SCALE GENOMIC DNA]</scope>
    <source>
        <strain evidence="2 3">ATCC 43879</strain>
    </source>
</reference>
<proteinExistence type="predicted"/>
<keyword evidence="3" id="KW-1185">Reference proteome</keyword>
<dbReference type="RefSeq" id="WP_005219868.1">
    <property type="nucleotide sequence ID" value="NZ_KI392039.1"/>
</dbReference>
<dbReference type="SUPFAM" id="SSF53474">
    <property type="entry name" value="alpha/beta-Hydrolases"/>
    <property type="match status" value="1"/>
</dbReference>
<organism evidence="2 3">
    <name type="scientific">Helicobacter bilis ATCC 43879</name>
    <dbReference type="NCBI Taxonomy" id="613026"/>
    <lineage>
        <taxon>Bacteria</taxon>
        <taxon>Pseudomonadati</taxon>
        <taxon>Campylobacterota</taxon>
        <taxon>Epsilonproteobacteria</taxon>
        <taxon>Campylobacterales</taxon>
        <taxon>Helicobacteraceae</taxon>
        <taxon>Helicobacter</taxon>
    </lineage>
</organism>
<gene>
    <name evidence="2" type="ORF">HRAG_01948</name>
</gene>
<accession>C3XIQ2</accession>
<dbReference type="AlphaFoldDB" id="C3XIQ2"/>
<dbReference type="EMBL" id="ACDN02000037">
    <property type="protein sequence ID" value="EEO24891.1"/>
    <property type="molecule type" value="Genomic_DNA"/>
</dbReference>
<dbReference type="InterPro" id="IPR002921">
    <property type="entry name" value="Fungal_lipase-type"/>
</dbReference>
<dbReference type="eggNOG" id="COG3675">
    <property type="taxonomic scope" value="Bacteria"/>
</dbReference>
<dbReference type="Pfam" id="PF01764">
    <property type="entry name" value="Lipase_3"/>
    <property type="match status" value="1"/>
</dbReference>
<name>C3XIQ2_9HELI</name>
<protein>
    <recommendedName>
        <fullName evidence="1">Fungal lipase-type domain-containing protein</fullName>
    </recommendedName>
</protein>
<evidence type="ECO:0000259" key="1">
    <source>
        <dbReference type="Pfam" id="PF01764"/>
    </source>
</evidence>
<dbReference type="OrthoDB" id="5328814at2"/>
<evidence type="ECO:0000313" key="3">
    <source>
        <dbReference type="Proteomes" id="UP000005085"/>
    </source>
</evidence>
<dbReference type="HOGENOM" id="CLU_072755_0_0_7"/>
<dbReference type="Gene3D" id="3.40.50.1820">
    <property type="entry name" value="alpha/beta hydrolase"/>
    <property type="match status" value="1"/>
</dbReference>
<feature type="domain" description="Fungal lipase-type" evidence="1">
    <location>
        <begin position="148"/>
        <end position="265"/>
    </location>
</feature>
<sequence>MTNREIIKKLRDNAELAWASYFYFDLLKDSSNIPRKIYQLDEQGQKIKDKNYPREYRETPINLEHIINKKYYNQEVLVNLEQSNDIFTKMRNRAKDSFNGDKLGGEFGDIQTKEFLKRYYLLDYYPKDNSKGLHACLFQDKESKEYTLAIRGSFDSADYTTDFVNLLKDSTIPFEYLHAMILFYESCAKQYPEITKPKSLNIVGHSLGGCLAQIFALCFAKNPDVLATEFNQDSIINEVYTFNAPGAKNLKPHIMLDSKQIYEVIKDSKNLIANERVA</sequence>